<dbReference type="EMBL" id="BAUP01000076">
    <property type="protein sequence ID" value="GAJ46273.1"/>
    <property type="molecule type" value="Genomic_DNA"/>
</dbReference>
<dbReference type="RefSeq" id="WP_035544591.1">
    <property type="nucleotide sequence ID" value="NZ_BAUP01000076.1"/>
</dbReference>
<protein>
    <submittedName>
        <fullName evidence="2">Uncharacterized protein</fullName>
    </submittedName>
</protein>
<dbReference type="Proteomes" id="UP000024842">
    <property type="component" value="Unassembled WGS sequence"/>
</dbReference>
<gene>
    <name evidence="2" type="ORF">HE1_00600</name>
</gene>
<proteinExistence type="predicted"/>
<dbReference type="AlphaFoldDB" id="A0A023DXU9"/>
<evidence type="ECO:0000256" key="1">
    <source>
        <dbReference type="SAM" id="Coils"/>
    </source>
</evidence>
<keyword evidence="1" id="KW-0175">Coiled coil</keyword>
<sequence>MIIKIFLSLMAVVFAGFESLKAEPQQKKSYTTSDDSLISELDTMIQKLENFINLKNKQQLLLEKEIQGLKIELEEIGDLFSHILEKQEVCTDYTEKLETQLEKEQSKNSTEIHKIQEIKTKTEKEKEKLVHLLDQYKKKCEESLEKQKKIFKDSFENIRFSSENFERFSKIADRYHQSKVELEKYTDLIKAEFPGFEYNPKKTKTLYSQLQEWKNNKPLR</sequence>
<name>A0A023DXU9_9PROT</name>
<accession>A0A023DXU9</accession>
<comment type="caution">
    <text evidence="2">The sequence shown here is derived from an EMBL/GenBank/DDBJ whole genome shotgun (WGS) entry which is preliminary data.</text>
</comment>
<evidence type="ECO:0000313" key="3">
    <source>
        <dbReference type="Proteomes" id="UP000024842"/>
    </source>
</evidence>
<keyword evidence="3" id="KW-1185">Reference proteome</keyword>
<organism evidence="2 3">
    <name type="scientific">Holospora elegans E1</name>
    <dbReference type="NCBI Taxonomy" id="1427503"/>
    <lineage>
        <taxon>Bacteria</taxon>
        <taxon>Pseudomonadati</taxon>
        <taxon>Pseudomonadota</taxon>
        <taxon>Alphaproteobacteria</taxon>
        <taxon>Holosporales</taxon>
        <taxon>Holosporaceae</taxon>
        <taxon>Holospora</taxon>
    </lineage>
</organism>
<feature type="coiled-coil region" evidence="1">
    <location>
        <begin position="115"/>
        <end position="146"/>
    </location>
</feature>
<reference evidence="2 3" key="1">
    <citation type="journal article" date="2014" name="FEMS Microbiol. Lett.">
        <title>Draft genome sequences of three Holospora species (Holospora obtusa, Holospora undulata, and Holospora elegans), endonuclear symbiotic bacteria of the ciliate Paramecium caudatum.</title>
        <authorList>
            <person name="Dohra H."/>
            <person name="Tanaka K."/>
            <person name="Suzuki T."/>
            <person name="Fujishima M."/>
            <person name="Suzuki H."/>
        </authorList>
    </citation>
    <scope>NUCLEOTIDE SEQUENCE [LARGE SCALE GENOMIC DNA]</scope>
    <source>
        <strain evidence="2 3">E1</strain>
    </source>
</reference>
<evidence type="ECO:0000313" key="2">
    <source>
        <dbReference type="EMBL" id="GAJ46273.1"/>
    </source>
</evidence>